<organism evidence="6 7">
    <name type="scientific">Rhizobium glycinendophyticum</name>
    <dbReference type="NCBI Taxonomy" id="2589807"/>
    <lineage>
        <taxon>Bacteria</taxon>
        <taxon>Pseudomonadati</taxon>
        <taxon>Pseudomonadota</taxon>
        <taxon>Alphaproteobacteria</taxon>
        <taxon>Hyphomicrobiales</taxon>
        <taxon>Rhizobiaceae</taxon>
        <taxon>Rhizobium/Agrobacterium group</taxon>
        <taxon>Rhizobium</taxon>
    </lineage>
</organism>
<dbReference type="Gene3D" id="6.20.330.10">
    <property type="match status" value="1"/>
</dbReference>
<evidence type="ECO:0000256" key="3">
    <source>
        <dbReference type="ARBA" id="ARBA00022801"/>
    </source>
</evidence>
<sequence>MADFLKRLVPKRFRKKGIVIPVVRLHGPIMSGGSRFRPALNLSSVASQLEKAFAMKDSPAVALSINSPGGSPVQSRMIYDRIRALAEEKNKRVLVFVEDVAASGGYMIAIAGDEIIADATSIVGSIGVVSGGFGFPELLKKIGVERRVYTAGENKVILDPFQPEKESDIEYLKTLQLEIHEIFIDMVKARRGSLLADDPSLFSGLFWTGRRGLELGLVDRLGGLREEIKTRYGKDARLELVGAQKGLFGRRVPGIGTFGSADQIAAQAAAGLAETLEEKALWGRYGL</sequence>
<keyword evidence="2" id="KW-0645">Protease</keyword>
<gene>
    <name evidence="6" type="ORF">FJQ55_04300</name>
</gene>
<dbReference type="GO" id="GO:0004176">
    <property type="term" value="F:ATP-dependent peptidase activity"/>
    <property type="evidence" value="ECO:0007669"/>
    <property type="project" value="InterPro"/>
</dbReference>
<comment type="similarity">
    <text evidence="1">Belongs to the peptidase S49 family.</text>
</comment>
<dbReference type="InterPro" id="IPR047272">
    <property type="entry name" value="S49_SppA_C"/>
</dbReference>
<comment type="caution">
    <text evidence="6">The sequence shown here is derived from an EMBL/GenBank/DDBJ whole genome shotgun (WGS) entry which is preliminary data.</text>
</comment>
<dbReference type="RefSeq" id="WP_140826458.1">
    <property type="nucleotide sequence ID" value="NZ_VFYP01000001.1"/>
</dbReference>
<evidence type="ECO:0000259" key="5">
    <source>
        <dbReference type="Pfam" id="PF01343"/>
    </source>
</evidence>
<evidence type="ECO:0000256" key="4">
    <source>
        <dbReference type="ARBA" id="ARBA00022825"/>
    </source>
</evidence>
<dbReference type="InterPro" id="IPR002142">
    <property type="entry name" value="Peptidase_S49"/>
</dbReference>
<evidence type="ECO:0000313" key="6">
    <source>
        <dbReference type="EMBL" id="TPP10101.1"/>
    </source>
</evidence>
<evidence type="ECO:0000313" key="7">
    <source>
        <dbReference type="Proteomes" id="UP000316429"/>
    </source>
</evidence>
<dbReference type="SUPFAM" id="SSF52096">
    <property type="entry name" value="ClpP/crotonase"/>
    <property type="match status" value="1"/>
</dbReference>
<evidence type="ECO:0000256" key="2">
    <source>
        <dbReference type="ARBA" id="ARBA00022670"/>
    </source>
</evidence>
<name>A0A504UTL4_9HYPH</name>
<dbReference type="AlphaFoldDB" id="A0A504UTL4"/>
<dbReference type="PRINTS" id="PR00127">
    <property type="entry name" value="CLPPROTEASEP"/>
</dbReference>
<dbReference type="Gene3D" id="3.90.226.10">
    <property type="entry name" value="2-enoyl-CoA Hydratase, Chain A, domain 1"/>
    <property type="match status" value="1"/>
</dbReference>
<keyword evidence="4" id="KW-0720">Serine protease</keyword>
<keyword evidence="3" id="KW-0378">Hydrolase</keyword>
<feature type="domain" description="Peptidase S49" evidence="5">
    <location>
        <begin position="87"/>
        <end position="229"/>
    </location>
</feature>
<protein>
    <submittedName>
        <fullName evidence="6">S49 family peptidase</fullName>
    </submittedName>
</protein>
<dbReference type="PANTHER" id="PTHR42987:SF8">
    <property type="entry name" value="PROTEINASE"/>
    <property type="match status" value="1"/>
</dbReference>
<dbReference type="EMBL" id="VFYP01000001">
    <property type="protein sequence ID" value="TPP10101.1"/>
    <property type="molecule type" value="Genomic_DNA"/>
</dbReference>
<keyword evidence="7" id="KW-1185">Reference proteome</keyword>
<proteinExistence type="inferred from homology"/>
<reference evidence="6 7" key="1">
    <citation type="submission" date="2019-06" db="EMBL/GenBank/DDBJ databases">
        <title>Rhizobium sp. CL12 isolated from roots of soybean.</title>
        <authorList>
            <person name="Wang C."/>
        </authorList>
    </citation>
    <scope>NUCLEOTIDE SEQUENCE [LARGE SCALE GENOMIC DNA]</scope>
    <source>
        <strain evidence="6 7">CL12</strain>
    </source>
</reference>
<dbReference type="Proteomes" id="UP000316429">
    <property type="component" value="Unassembled WGS sequence"/>
</dbReference>
<accession>A0A504UTL4</accession>
<evidence type="ECO:0000256" key="1">
    <source>
        <dbReference type="ARBA" id="ARBA00008683"/>
    </source>
</evidence>
<dbReference type="PANTHER" id="PTHR42987">
    <property type="entry name" value="PEPTIDASE S49"/>
    <property type="match status" value="1"/>
</dbReference>
<dbReference type="InterPro" id="IPR001907">
    <property type="entry name" value="ClpP"/>
</dbReference>
<dbReference type="InterPro" id="IPR029045">
    <property type="entry name" value="ClpP/crotonase-like_dom_sf"/>
</dbReference>
<dbReference type="GO" id="GO:0006508">
    <property type="term" value="P:proteolysis"/>
    <property type="evidence" value="ECO:0007669"/>
    <property type="project" value="UniProtKB-KW"/>
</dbReference>
<dbReference type="OrthoDB" id="9764363at2"/>
<dbReference type="GO" id="GO:0004252">
    <property type="term" value="F:serine-type endopeptidase activity"/>
    <property type="evidence" value="ECO:0007669"/>
    <property type="project" value="InterPro"/>
</dbReference>
<dbReference type="Pfam" id="PF01343">
    <property type="entry name" value="Peptidase_S49"/>
    <property type="match status" value="1"/>
</dbReference>
<dbReference type="CDD" id="cd07023">
    <property type="entry name" value="S49_Sppa_N_C"/>
    <property type="match status" value="1"/>
</dbReference>